<dbReference type="PANTHER" id="PTHR22550:SF14">
    <property type="entry name" value="VWFA DOMAIN-CONTAINING PROTEIN"/>
    <property type="match status" value="1"/>
</dbReference>
<dbReference type="InterPro" id="IPR019734">
    <property type="entry name" value="TPR_rpt"/>
</dbReference>
<dbReference type="STRING" id="207949.RED65_10174"/>
<feature type="region of interest" description="Disordered" evidence="2">
    <location>
        <begin position="450"/>
        <end position="598"/>
    </location>
</feature>
<keyword evidence="3" id="KW-1133">Transmembrane helix</keyword>
<dbReference type="AlphaFoldDB" id="Q1N641"/>
<dbReference type="Gene3D" id="1.25.40.10">
    <property type="entry name" value="Tetratricopeptide repeat domain"/>
    <property type="match status" value="1"/>
</dbReference>
<evidence type="ECO:0000313" key="6">
    <source>
        <dbReference type="Proteomes" id="UP000004263"/>
    </source>
</evidence>
<dbReference type="SMART" id="SM00327">
    <property type="entry name" value="VWA"/>
    <property type="match status" value="1"/>
</dbReference>
<dbReference type="Gene3D" id="3.40.50.410">
    <property type="entry name" value="von Willebrand factor, type A domain"/>
    <property type="match status" value="1"/>
</dbReference>
<dbReference type="SMART" id="SM00028">
    <property type="entry name" value="TPR"/>
    <property type="match status" value="1"/>
</dbReference>
<sequence>MHFLRPEFLWLLLLLPTLYWLQYTRQRSIGSWSQLIAKQLQPYMLSKTQKKDAFAKWYSPLLMLILVLIIIALSGPSWKKHQSDIYDAQSGLVIALDLSLSMTAQDVAPSRLQRAKFKIIDVLDQYPDMNTALMAYAGDAHVASPLTKDNKTVKAMLSALDPYIMPEPGSNLIRLVEQASELFEQGQTQNRQLLLVTDGVEQQDIMPAAELLNKANIQLSILAIGTEQGAPIVKPSGQFFKDAQGQVIMPGLELSDLQTLAEQSNAKLMRLRSDDRDIQYLIRQDINSAVTKSDTNIVFDQWADNGNWFLWLALPFTLLLFRRGIVLGMALVILLSPNHDAWAEPYENTPNWLLNDDQQARKILESKPEQAATLFDDPKWQASSHYKAGEYEKALEKWQQFDDANSLYNQGNALSKLNRFDEAINAYQAALEKSPDHEKAKFNKQLIEQIQQQQQNQQQGQQENANEQNNSDQQSSSEQNSDNQSDQQSDLQSENQSDNNSKSPNNNSQQDFDEKAASENPNKSSDDEQESDIQNQQQEKQQDARNTSDEQKESQLQQDEQKEPVSQQSTAQRRQQSEHEQAMQQWMERIPDDPGGLLRNKFLYQYKNRNRDESNGDRKPW</sequence>
<dbReference type="PANTHER" id="PTHR22550">
    <property type="entry name" value="SPORE GERMINATION PROTEIN"/>
    <property type="match status" value="1"/>
</dbReference>
<dbReference type="EMBL" id="AAQH01000001">
    <property type="protein sequence ID" value="EAT13751.1"/>
    <property type="molecule type" value="Genomic_DNA"/>
</dbReference>
<feature type="transmembrane region" description="Helical" evidence="3">
    <location>
        <begin position="57"/>
        <end position="75"/>
    </location>
</feature>
<evidence type="ECO:0000259" key="4">
    <source>
        <dbReference type="PROSITE" id="PS50234"/>
    </source>
</evidence>
<keyword evidence="6" id="KW-1185">Reference proteome</keyword>
<dbReference type="OrthoDB" id="9807628at2"/>
<feature type="repeat" description="TPR" evidence="1">
    <location>
        <begin position="404"/>
        <end position="437"/>
    </location>
</feature>
<evidence type="ECO:0000256" key="3">
    <source>
        <dbReference type="SAM" id="Phobius"/>
    </source>
</evidence>
<feature type="compositionally biased region" description="Low complexity" evidence="2">
    <location>
        <begin position="450"/>
        <end position="510"/>
    </location>
</feature>
<dbReference type="InterPro" id="IPR002035">
    <property type="entry name" value="VWF_A"/>
</dbReference>
<keyword evidence="3" id="KW-0812">Transmembrane</keyword>
<dbReference type="Pfam" id="PF13519">
    <property type="entry name" value="VWA_2"/>
    <property type="match status" value="1"/>
</dbReference>
<dbReference type="Pfam" id="PF00515">
    <property type="entry name" value="TPR_1"/>
    <property type="match status" value="1"/>
</dbReference>
<dbReference type="PROSITE" id="PS50293">
    <property type="entry name" value="TPR_REGION"/>
    <property type="match status" value="1"/>
</dbReference>
<dbReference type="InterPro" id="IPR036465">
    <property type="entry name" value="vWFA_dom_sf"/>
</dbReference>
<keyword evidence="3" id="KW-0472">Membrane</keyword>
<organism evidence="5 6">
    <name type="scientific">Bermanella marisrubri</name>
    <dbReference type="NCBI Taxonomy" id="207949"/>
    <lineage>
        <taxon>Bacteria</taxon>
        <taxon>Pseudomonadati</taxon>
        <taxon>Pseudomonadota</taxon>
        <taxon>Gammaproteobacteria</taxon>
        <taxon>Oceanospirillales</taxon>
        <taxon>Oceanospirillaceae</taxon>
        <taxon>Bermanella</taxon>
    </lineage>
</organism>
<comment type="caution">
    <text evidence="5">The sequence shown here is derived from an EMBL/GenBank/DDBJ whole genome shotgun (WGS) entry which is preliminary data.</text>
</comment>
<proteinExistence type="predicted"/>
<dbReference type="SUPFAM" id="SSF53300">
    <property type="entry name" value="vWA-like"/>
    <property type="match status" value="1"/>
</dbReference>
<evidence type="ECO:0000256" key="2">
    <source>
        <dbReference type="SAM" id="MobiDB-lite"/>
    </source>
</evidence>
<dbReference type="PROSITE" id="PS50234">
    <property type="entry name" value="VWFA"/>
    <property type="match status" value="1"/>
</dbReference>
<dbReference type="PROSITE" id="PS50005">
    <property type="entry name" value="TPR"/>
    <property type="match status" value="1"/>
</dbReference>
<protein>
    <recommendedName>
        <fullName evidence="4">VWFA domain-containing protein</fullName>
    </recommendedName>
</protein>
<gene>
    <name evidence="5" type="ORF">RED65_10174</name>
</gene>
<feature type="domain" description="VWFA" evidence="4">
    <location>
        <begin position="91"/>
        <end position="290"/>
    </location>
</feature>
<feature type="compositionally biased region" description="Basic and acidic residues" evidence="2">
    <location>
        <begin position="540"/>
        <end position="563"/>
    </location>
</feature>
<dbReference type="SUPFAM" id="SSF48452">
    <property type="entry name" value="TPR-like"/>
    <property type="match status" value="1"/>
</dbReference>
<keyword evidence="1" id="KW-0802">TPR repeat</keyword>
<dbReference type="InterPro" id="IPR011990">
    <property type="entry name" value="TPR-like_helical_dom_sf"/>
</dbReference>
<dbReference type="RefSeq" id="WP_007017172.1">
    <property type="nucleotide sequence ID" value="NZ_CH724113.1"/>
</dbReference>
<reference evidence="5 6" key="1">
    <citation type="submission" date="2006-03" db="EMBL/GenBank/DDBJ databases">
        <authorList>
            <person name="Pinhassi J."/>
            <person name="Pedros-Alio C."/>
            <person name="Ferriera S."/>
            <person name="Johnson J."/>
            <person name="Kravitz S."/>
            <person name="Halpern A."/>
            <person name="Remington K."/>
            <person name="Beeson K."/>
            <person name="Tran B."/>
            <person name="Rogers Y.-H."/>
            <person name="Friedman R."/>
            <person name="Venter J.C."/>
        </authorList>
    </citation>
    <scope>NUCLEOTIDE SEQUENCE [LARGE SCALE GENOMIC DNA]</scope>
    <source>
        <strain evidence="5 6">RED65</strain>
    </source>
</reference>
<dbReference type="Proteomes" id="UP000004263">
    <property type="component" value="Unassembled WGS sequence"/>
</dbReference>
<evidence type="ECO:0000256" key="1">
    <source>
        <dbReference type="PROSITE-ProRule" id="PRU00339"/>
    </source>
</evidence>
<name>Q1N641_9GAMM</name>
<evidence type="ECO:0000313" key="5">
    <source>
        <dbReference type="EMBL" id="EAT13751.1"/>
    </source>
</evidence>
<dbReference type="HOGENOM" id="CLU_024570_3_1_6"/>
<accession>Q1N641</accession>
<dbReference type="InterPro" id="IPR050768">
    <property type="entry name" value="UPF0353/GerABKA_families"/>
</dbReference>